<dbReference type="PATRIC" id="fig|1386089.3.peg.2292"/>
<dbReference type="STRING" id="1386089.N865_10375"/>
<proteinExistence type="predicted"/>
<organism evidence="1 2">
    <name type="scientific">Intrasporangium oryzae NRRL B-24470</name>
    <dbReference type="NCBI Taxonomy" id="1386089"/>
    <lineage>
        <taxon>Bacteria</taxon>
        <taxon>Bacillati</taxon>
        <taxon>Actinomycetota</taxon>
        <taxon>Actinomycetes</taxon>
        <taxon>Micrococcales</taxon>
        <taxon>Intrasporangiaceae</taxon>
        <taxon>Intrasporangium</taxon>
    </lineage>
</organism>
<dbReference type="Proteomes" id="UP000019489">
    <property type="component" value="Unassembled WGS sequence"/>
</dbReference>
<comment type="caution">
    <text evidence="1">The sequence shown here is derived from an EMBL/GenBank/DDBJ whole genome shotgun (WGS) entry which is preliminary data.</text>
</comment>
<dbReference type="Pfam" id="PF20555">
    <property type="entry name" value="DUF6767"/>
    <property type="match status" value="1"/>
</dbReference>
<dbReference type="InterPro" id="IPR046658">
    <property type="entry name" value="DUF6767"/>
</dbReference>
<accession>W9G996</accession>
<gene>
    <name evidence="1" type="ORF">N865_10375</name>
</gene>
<dbReference type="RefSeq" id="WP_034805792.1">
    <property type="nucleotide sequence ID" value="NZ_AWSA01000022.1"/>
</dbReference>
<sequence length="64" mass="6979">MSKSASRSVPMPQCPVRTGEPCTLCFPGASGPQDCGLVYLVQSDPEMREELAARRRERLAQRAG</sequence>
<name>W9G996_9MICO</name>
<dbReference type="AlphaFoldDB" id="W9G996"/>
<evidence type="ECO:0000313" key="1">
    <source>
        <dbReference type="EMBL" id="EWT01408.1"/>
    </source>
</evidence>
<dbReference type="EMBL" id="AWSA01000022">
    <property type="protein sequence ID" value="EWT01408.1"/>
    <property type="molecule type" value="Genomic_DNA"/>
</dbReference>
<dbReference type="OrthoDB" id="4324184at2"/>
<protein>
    <submittedName>
        <fullName evidence="1">Uncharacterized protein</fullName>
    </submittedName>
</protein>
<evidence type="ECO:0000313" key="2">
    <source>
        <dbReference type="Proteomes" id="UP000019489"/>
    </source>
</evidence>
<keyword evidence="2" id="KW-1185">Reference proteome</keyword>
<dbReference type="eggNOG" id="ENOG502ZMPZ">
    <property type="taxonomic scope" value="Bacteria"/>
</dbReference>
<reference evidence="1 2" key="1">
    <citation type="submission" date="2013-08" db="EMBL/GenBank/DDBJ databases">
        <title>Intrasporangium oryzae NRRL B-24470.</title>
        <authorList>
            <person name="Liu H."/>
            <person name="Wang G."/>
        </authorList>
    </citation>
    <scope>NUCLEOTIDE SEQUENCE [LARGE SCALE GENOMIC DNA]</scope>
    <source>
        <strain evidence="1 2">NRRL B-24470</strain>
    </source>
</reference>